<feature type="transmembrane region" description="Helical" evidence="2">
    <location>
        <begin position="12"/>
        <end position="33"/>
    </location>
</feature>
<keyword evidence="2" id="KW-0472">Membrane</keyword>
<dbReference type="EMBL" id="BGPR01079760">
    <property type="protein sequence ID" value="GBL75855.1"/>
    <property type="molecule type" value="Genomic_DNA"/>
</dbReference>
<evidence type="ECO:0000256" key="1">
    <source>
        <dbReference type="SAM" id="MobiDB-lite"/>
    </source>
</evidence>
<evidence type="ECO:0000256" key="2">
    <source>
        <dbReference type="SAM" id="Phobius"/>
    </source>
</evidence>
<reference evidence="3 4" key="1">
    <citation type="journal article" date="2019" name="Sci. Rep.">
        <title>Orb-weaving spider Araneus ventricosus genome elucidates the spidroin gene catalogue.</title>
        <authorList>
            <person name="Kono N."/>
            <person name="Nakamura H."/>
            <person name="Ohtoshi R."/>
            <person name="Moran D.A.P."/>
            <person name="Shinohara A."/>
            <person name="Yoshida Y."/>
            <person name="Fujiwara M."/>
            <person name="Mori M."/>
            <person name="Tomita M."/>
            <person name="Arakawa K."/>
        </authorList>
    </citation>
    <scope>NUCLEOTIDE SEQUENCE [LARGE SCALE GENOMIC DNA]</scope>
</reference>
<keyword evidence="4" id="KW-1185">Reference proteome</keyword>
<keyword evidence="2" id="KW-1133">Transmembrane helix</keyword>
<evidence type="ECO:0000313" key="3">
    <source>
        <dbReference type="EMBL" id="GBL75855.1"/>
    </source>
</evidence>
<proteinExistence type="predicted"/>
<gene>
    <name evidence="3" type="ORF">AVEN_269177_1</name>
</gene>
<dbReference type="AlphaFoldDB" id="A0A4Y2A938"/>
<sequence>MCDTYSACSAIARLTLPSIILLFGTFLFEIVIVSCSLSENGTFGCPEAVLGDTEQATKKRDIWASRSCAWGQRDRLPKNGTFGLPEAVLGDNGTGYQKAGLSRSKRDIWSH</sequence>
<feature type="region of interest" description="Disordered" evidence="1">
    <location>
        <begin position="91"/>
        <end position="111"/>
    </location>
</feature>
<dbReference type="Proteomes" id="UP000499080">
    <property type="component" value="Unassembled WGS sequence"/>
</dbReference>
<comment type="caution">
    <text evidence="3">The sequence shown here is derived from an EMBL/GenBank/DDBJ whole genome shotgun (WGS) entry which is preliminary data.</text>
</comment>
<accession>A0A4Y2A938</accession>
<name>A0A4Y2A938_ARAVE</name>
<protein>
    <submittedName>
        <fullName evidence="3">Uncharacterized protein</fullName>
    </submittedName>
</protein>
<organism evidence="3 4">
    <name type="scientific">Araneus ventricosus</name>
    <name type="common">Orbweaver spider</name>
    <name type="synonym">Epeira ventricosa</name>
    <dbReference type="NCBI Taxonomy" id="182803"/>
    <lineage>
        <taxon>Eukaryota</taxon>
        <taxon>Metazoa</taxon>
        <taxon>Ecdysozoa</taxon>
        <taxon>Arthropoda</taxon>
        <taxon>Chelicerata</taxon>
        <taxon>Arachnida</taxon>
        <taxon>Araneae</taxon>
        <taxon>Araneomorphae</taxon>
        <taxon>Entelegynae</taxon>
        <taxon>Araneoidea</taxon>
        <taxon>Araneidae</taxon>
        <taxon>Araneus</taxon>
    </lineage>
</organism>
<evidence type="ECO:0000313" key="4">
    <source>
        <dbReference type="Proteomes" id="UP000499080"/>
    </source>
</evidence>
<keyword evidence="2" id="KW-0812">Transmembrane</keyword>